<dbReference type="VEuPathDB" id="CryptoDB:Vbra_10604"/>
<evidence type="ECO:0000313" key="3">
    <source>
        <dbReference type="Proteomes" id="UP000041254"/>
    </source>
</evidence>
<evidence type="ECO:0000313" key="2">
    <source>
        <dbReference type="EMBL" id="CEM38621.1"/>
    </source>
</evidence>
<organism evidence="2 3">
    <name type="scientific">Vitrella brassicaformis (strain CCMP3155)</name>
    <dbReference type="NCBI Taxonomy" id="1169540"/>
    <lineage>
        <taxon>Eukaryota</taxon>
        <taxon>Sar</taxon>
        <taxon>Alveolata</taxon>
        <taxon>Colpodellida</taxon>
        <taxon>Vitrellaceae</taxon>
        <taxon>Vitrella</taxon>
    </lineage>
</organism>
<keyword evidence="3" id="KW-1185">Reference proteome</keyword>
<feature type="compositionally biased region" description="Basic and acidic residues" evidence="1">
    <location>
        <begin position="31"/>
        <end position="53"/>
    </location>
</feature>
<name>A0A0G4H4C4_VITBC</name>
<evidence type="ECO:0000256" key="1">
    <source>
        <dbReference type="SAM" id="MobiDB-lite"/>
    </source>
</evidence>
<dbReference type="AlphaFoldDB" id="A0A0G4H4C4"/>
<dbReference type="InParanoid" id="A0A0G4H4C4"/>
<sequence length="203" mass="21940">MSKLSKLSSLTTPSPFIPAPCKTTGPQQSRSSDRKPAKDGKVPSETHRRRAEDSAVGVKEAALPQADSTRVPTVDTGNSTPVEPPTVPPLLEVPIDYGAMHAAALQRSFVSPPPSHCPPVPLLPLPVIGDPRLMSSYPPFSAPRTRLHSETVKKLISFEDIPTGHLIPVYMFFGAPVALSEAKWVADLAAMGLKARMRRRERP</sequence>
<proteinExistence type="predicted"/>
<protein>
    <submittedName>
        <fullName evidence="2">Uncharacterized protein</fullName>
    </submittedName>
</protein>
<feature type="region of interest" description="Disordered" evidence="1">
    <location>
        <begin position="1"/>
        <end position="87"/>
    </location>
</feature>
<accession>A0A0G4H4C4</accession>
<feature type="compositionally biased region" description="Polar residues" evidence="1">
    <location>
        <begin position="66"/>
        <end position="79"/>
    </location>
</feature>
<feature type="compositionally biased region" description="Low complexity" evidence="1">
    <location>
        <begin position="1"/>
        <end position="14"/>
    </location>
</feature>
<dbReference type="PhylomeDB" id="A0A0G4H4C4"/>
<dbReference type="Proteomes" id="UP000041254">
    <property type="component" value="Unassembled WGS sequence"/>
</dbReference>
<dbReference type="EMBL" id="CDMY01000989">
    <property type="protein sequence ID" value="CEM38621.1"/>
    <property type="molecule type" value="Genomic_DNA"/>
</dbReference>
<reference evidence="2 3" key="1">
    <citation type="submission" date="2014-11" db="EMBL/GenBank/DDBJ databases">
        <authorList>
            <person name="Zhu J."/>
            <person name="Qi W."/>
            <person name="Song R."/>
        </authorList>
    </citation>
    <scope>NUCLEOTIDE SEQUENCE [LARGE SCALE GENOMIC DNA]</scope>
</reference>
<gene>
    <name evidence="2" type="ORF">Vbra_10604</name>
</gene>